<keyword evidence="4 5" id="KW-0472">Membrane</keyword>
<feature type="transmembrane region" description="Helical" evidence="5">
    <location>
        <begin position="73"/>
        <end position="93"/>
    </location>
</feature>
<feature type="transmembrane region" description="Helical" evidence="5">
    <location>
        <begin position="119"/>
        <end position="140"/>
    </location>
</feature>
<feature type="transmembrane region" description="Helical" evidence="5">
    <location>
        <begin position="21"/>
        <end position="42"/>
    </location>
</feature>
<dbReference type="AlphaFoldDB" id="A0A0Q9YCX3"/>
<dbReference type="EMBL" id="LGPB01000068">
    <property type="protein sequence ID" value="KRG14035.1"/>
    <property type="molecule type" value="Genomic_DNA"/>
</dbReference>
<protein>
    <submittedName>
        <fullName evidence="7">Membrane protein</fullName>
    </submittedName>
</protein>
<feature type="transmembrane region" description="Helical" evidence="5">
    <location>
        <begin position="231"/>
        <end position="253"/>
    </location>
</feature>
<evidence type="ECO:0000256" key="4">
    <source>
        <dbReference type="ARBA" id="ARBA00023136"/>
    </source>
</evidence>
<feature type="transmembrane region" description="Helical" evidence="5">
    <location>
        <begin position="152"/>
        <end position="174"/>
    </location>
</feature>
<keyword evidence="2 5" id="KW-0812">Transmembrane</keyword>
<gene>
    <name evidence="7" type="ORF">ACA29_06715</name>
</gene>
<dbReference type="GO" id="GO:0005886">
    <property type="term" value="C:plasma membrane"/>
    <property type="evidence" value="ECO:0007669"/>
    <property type="project" value="UniProtKB-SubCell"/>
</dbReference>
<dbReference type="PATRIC" id="fig|217031.4.peg.2238"/>
<dbReference type="InterPro" id="IPR013525">
    <property type="entry name" value="ABC2_TM"/>
</dbReference>
<organism evidence="7 8">
    <name type="scientific">Lederbergia galactosidilytica</name>
    <dbReference type="NCBI Taxonomy" id="217031"/>
    <lineage>
        <taxon>Bacteria</taxon>
        <taxon>Bacillati</taxon>
        <taxon>Bacillota</taxon>
        <taxon>Bacilli</taxon>
        <taxon>Bacillales</taxon>
        <taxon>Bacillaceae</taxon>
        <taxon>Lederbergia</taxon>
    </lineage>
</organism>
<accession>A0A0Q9YCX3</accession>
<feature type="domain" description="ABC-2 type transporter transmembrane" evidence="6">
    <location>
        <begin position="4"/>
        <end position="202"/>
    </location>
</feature>
<reference evidence="7 8" key="1">
    <citation type="submission" date="2015-06" db="EMBL/GenBank/DDBJ databases">
        <title>Genome sequencing project of Bacillus galactosidilyticus PL133.</title>
        <authorList>
            <person name="Gaiero J."/>
            <person name="Nicol R."/>
            <person name="Habash M."/>
        </authorList>
    </citation>
    <scope>NUCLEOTIDE SEQUENCE [LARGE SCALE GENOMIC DNA]</scope>
    <source>
        <strain evidence="7 8">PL133</strain>
    </source>
</reference>
<dbReference type="Pfam" id="PF01061">
    <property type="entry name" value="ABC2_membrane"/>
    <property type="match status" value="1"/>
</dbReference>
<sequence length="259" mass="28727">MNVFLTLVQKDWIEAWRDKKWIWLPVVISLLAISQPISQYYMPQILDMAGNLPEGTVIEIPVPTGGEVLAGTLGQLGIIGTAIFVLSVMGSIAHERNSGALSLVMVRPVQAFQYITSKWVANAIILLFSFIVGYSLSYYYTNLLFEQVEIKAFLGSLFIYSLWILFVLTITLLTGTLLKNVGGIAGVSVVVLAILSLGSSLFPKYMEWSPANAQSLASEYLLTGGVWKDSLTLMIIASLLLLTGLFLFTVYSFKRYERY</sequence>
<name>A0A0Q9YCX3_9BACI</name>
<feature type="transmembrane region" description="Helical" evidence="5">
    <location>
        <begin position="181"/>
        <end position="202"/>
    </location>
</feature>
<evidence type="ECO:0000259" key="6">
    <source>
        <dbReference type="Pfam" id="PF01061"/>
    </source>
</evidence>
<evidence type="ECO:0000313" key="7">
    <source>
        <dbReference type="EMBL" id="KRG14035.1"/>
    </source>
</evidence>
<evidence type="ECO:0000256" key="1">
    <source>
        <dbReference type="ARBA" id="ARBA00004141"/>
    </source>
</evidence>
<evidence type="ECO:0000256" key="2">
    <source>
        <dbReference type="ARBA" id="ARBA00022692"/>
    </source>
</evidence>
<comment type="caution">
    <text evidence="7">The sequence shown here is derived from an EMBL/GenBank/DDBJ whole genome shotgun (WGS) entry which is preliminary data.</text>
</comment>
<proteinExistence type="predicted"/>
<evidence type="ECO:0000256" key="3">
    <source>
        <dbReference type="ARBA" id="ARBA00022989"/>
    </source>
</evidence>
<evidence type="ECO:0000313" key="8">
    <source>
        <dbReference type="Proteomes" id="UP000053881"/>
    </source>
</evidence>
<comment type="subcellular location">
    <subcellularLocation>
        <location evidence="1">Membrane</location>
        <topology evidence="1">Multi-pass membrane protein</topology>
    </subcellularLocation>
</comment>
<dbReference type="GO" id="GO:0140359">
    <property type="term" value="F:ABC-type transporter activity"/>
    <property type="evidence" value="ECO:0007669"/>
    <property type="project" value="InterPro"/>
</dbReference>
<evidence type="ECO:0000256" key="5">
    <source>
        <dbReference type="SAM" id="Phobius"/>
    </source>
</evidence>
<dbReference type="Proteomes" id="UP000053881">
    <property type="component" value="Unassembled WGS sequence"/>
</dbReference>
<keyword evidence="3 5" id="KW-1133">Transmembrane helix</keyword>